<dbReference type="Proteomes" id="UP000254875">
    <property type="component" value="Unassembled WGS sequence"/>
</dbReference>
<evidence type="ECO:0000313" key="2">
    <source>
        <dbReference type="EMBL" id="RDK01207.1"/>
    </source>
</evidence>
<evidence type="ECO:0008006" key="4">
    <source>
        <dbReference type="Google" id="ProtNLM"/>
    </source>
</evidence>
<gene>
    <name evidence="2" type="ORF">DLM46_17950</name>
</gene>
<evidence type="ECO:0000313" key="3">
    <source>
        <dbReference type="Proteomes" id="UP000254875"/>
    </source>
</evidence>
<feature type="signal peptide" evidence="1">
    <location>
        <begin position="1"/>
        <end position="37"/>
    </location>
</feature>
<dbReference type="AlphaFoldDB" id="A0A370N6H2"/>
<name>A0A370N6H2_9BURK</name>
<sequence length="165" mass="16626">MRLAFRIDMAGMAPCAAFCVALCAAGVLIALPAGVNAQESALVQAANPSDSADAGSVTLASTTPAAAASPDETAVESGQLVGEVLRIPADAASVNDISLDDQVLSRQRGGAVGMVMVATTPQLMRGDSSGHSVTLWDEIAPPTPLPIPVDAARAAQGNVASYQRK</sequence>
<feature type="chain" id="PRO_5016579708" description="PRC-barrel domain-containing protein" evidence="1">
    <location>
        <begin position="38"/>
        <end position="165"/>
    </location>
</feature>
<keyword evidence="1" id="KW-0732">Signal</keyword>
<organism evidence="2 3">
    <name type="scientific">Paraburkholderia lacunae</name>
    <dbReference type="NCBI Taxonomy" id="2211104"/>
    <lineage>
        <taxon>Bacteria</taxon>
        <taxon>Pseudomonadati</taxon>
        <taxon>Pseudomonadota</taxon>
        <taxon>Betaproteobacteria</taxon>
        <taxon>Burkholderiales</taxon>
        <taxon>Burkholderiaceae</taxon>
        <taxon>Paraburkholderia</taxon>
    </lineage>
</organism>
<comment type="caution">
    <text evidence="2">The sequence shown here is derived from an EMBL/GenBank/DDBJ whole genome shotgun (WGS) entry which is preliminary data.</text>
</comment>
<dbReference type="RefSeq" id="WP_115102209.1">
    <property type="nucleotide sequence ID" value="NZ_QHKS01000011.1"/>
</dbReference>
<dbReference type="OrthoDB" id="9035609at2"/>
<reference evidence="3" key="1">
    <citation type="submission" date="2018-05" db="EMBL/GenBank/DDBJ databases">
        <authorList>
            <person name="Feng T."/>
        </authorList>
    </citation>
    <scope>NUCLEOTIDE SEQUENCE [LARGE SCALE GENOMIC DNA]</scope>
    <source>
        <strain evidence="3">S27</strain>
    </source>
</reference>
<proteinExistence type="predicted"/>
<evidence type="ECO:0000256" key="1">
    <source>
        <dbReference type="SAM" id="SignalP"/>
    </source>
</evidence>
<accession>A0A370N6H2</accession>
<keyword evidence="3" id="KW-1185">Reference proteome</keyword>
<dbReference type="EMBL" id="QHKS01000011">
    <property type="protein sequence ID" value="RDK01207.1"/>
    <property type="molecule type" value="Genomic_DNA"/>
</dbReference>
<protein>
    <recommendedName>
        <fullName evidence="4">PRC-barrel domain-containing protein</fullName>
    </recommendedName>
</protein>